<dbReference type="GO" id="GO:0003677">
    <property type="term" value="F:DNA binding"/>
    <property type="evidence" value="ECO:0007669"/>
    <property type="project" value="InterPro"/>
</dbReference>
<dbReference type="Pfam" id="PF12728">
    <property type="entry name" value="HTH_17"/>
    <property type="match status" value="1"/>
</dbReference>
<reference evidence="2" key="1">
    <citation type="submission" date="2024-07" db="EMBL/GenBank/DDBJ databases">
        <authorList>
            <person name="fu j."/>
        </authorList>
    </citation>
    <scope>NUCLEOTIDE SEQUENCE</scope>
    <source>
        <strain evidence="2">P10A9</strain>
    </source>
</reference>
<name>A0AB39L1V2_9MICC</name>
<evidence type="ECO:0000313" key="2">
    <source>
        <dbReference type="EMBL" id="XDP44462.1"/>
    </source>
</evidence>
<dbReference type="EMBL" id="CP163302">
    <property type="protein sequence ID" value="XDP44462.1"/>
    <property type="molecule type" value="Genomic_DNA"/>
</dbReference>
<dbReference type="InterPro" id="IPR010093">
    <property type="entry name" value="SinI_DNA-bd"/>
</dbReference>
<dbReference type="Gene3D" id="3.90.105.50">
    <property type="match status" value="1"/>
</dbReference>
<sequence length="63" mass="6612">MKTENDHTPLKVDEAAALAGIGRNAFYTAVAAGTIPGVLRIGRSIRISRKAFLAWLDGGTEAA</sequence>
<protein>
    <submittedName>
        <fullName evidence="2">Helix-turn-helix domain-containing protein</fullName>
    </submittedName>
</protein>
<dbReference type="RefSeq" id="WP_369045160.1">
    <property type="nucleotide sequence ID" value="NZ_CP163302.1"/>
</dbReference>
<dbReference type="AlphaFoldDB" id="A0AB39L1V2"/>
<organism evidence="2">
    <name type="scientific">Sinomonas puerhi</name>
    <dbReference type="NCBI Taxonomy" id="3238584"/>
    <lineage>
        <taxon>Bacteria</taxon>
        <taxon>Bacillati</taxon>
        <taxon>Actinomycetota</taxon>
        <taxon>Actinomycetes</taxon>
        <taxon>Micrococcales</taxon>
        <taxon>Micrococcaceae</taxon>
        <taxon>Sinomonas</taxon>
    </lineage>
</organism>
<gene>
    <name evidence="2" type="ORF">AB5L97_14435</name>
</gene>
<feature type="domain" description="Helix-turn-helix" evidence="1">
    <location>
        <begin position="10"/>
        <end position="58"/>
    </location>
</feature>
<proteinExistence type="predicted"/>
<dbReference type="InterPro" id="IPR041657">
    <property type="entry name" value="HTH_17"/>
</dbReference>
<dbReference type="KEGG" id="spue:AB5L97_14435"/>
<dbReference type="NCBIfam" id="TIGR01764">
    <property type="entry name" value="excise"/>
    <property type="match status" value="1"/>
</dbReference>
<evidence type="ECO:0000259" key="1">
    <source>
        <dbReference type="Pfam" id="PF12728"/>
    </source>
</evidence>
<accession>A0AB39L1V2</accession>
<dbReference type="InterPro" id="IPR038148">
    <property type="entry name" value="Tn1545/Tn916_Xis"/>
</dbReference>